<evidence type="ECO:0000313" key="1">
    <source>
        <dbReference type="EnsemblMetazoa" id="ADIR014426-PB"/>
    </source>
</evidence>
<sequence>MIWERSKVVPTAILFFISEKYSKG</sequence>
<protein>
    <submittedName>
        <fullName evidence="1">Uncharacterized protein</fullName>
    </submittedName>
</protein>
<name>A0A182NX30_9DIPT</name>
<dbReference type="VEuPathDB" id="VectorBase:ADIR014426"/>
<evidence type="ECO:0000313" key="2">
    <source>
        <dbReference type="Proteomes" id="UP000075884"/>
    </source>
</evidence>
<dbReference type="Proteomes" id="UP000075884">
    <property type="component" value="Unassembled WGS sequence"/>
</dbReference>
<organism evidence="1 2">
    <name type="scientific">Anopheles dirus</name>
    <dbReference type="NCBI Taxonomy" id="7168"/>
    <lineage>
        <taxon>Eukaryota</taxon>
        <taxon>Metazoa</taxon>
        <taxon>Ecdysozoa</taxon>
        <taxon>Arthropoda</taxon>
        <taxon>Hexapoda</taxon>
        <taxon>Insecta</taxon>
        <taxon>Pterygota</taxon>
        <taxon>Neoptera</taxon>
        <taxon>Endopterygota</taxon>
        <taxon>Diptera</taxon>
        <taxon>Nematocera</taxon>
        <taxon>Culicoidea</taxon>
        <taxon>Culicidae</taxon>
        <taxon>Anophelinae</taxon>
        <taxon>Anopheles</taxon>
    </lineage>
</organism>
<reference evidence="1" key="2">
    <citation type="submission" date="2020-05" db="UniProtKB">
        <authorList>
            <consortium name="EnsemblMetazoa"/>
        </authorList>
    </citation>
    <scope>IDENTIFICATION</scope>
    <source>
        <strain evidence="1">WRAIR2</strain>
    </source>
</reference>
<accession>A0A182NX30</accession>
<dbReference type="EnsemblMetazoa" id="ADIR014426-RB">
    <property type="protein sequence ID" value="ADIR014426-PB"/>
    <property type="gene ID" value="ADIR014426"/>
</dbReference>
<dbReference type="AlphaFoldDB" id="A0A182NX30"/>
<keyword evidence="2" id="KW-1185">Reference proteome</keyword>
<reference evidence="2" key="1">
    <citation type="submission" date="2013-03" db="EMBL/GenBank/DDBJ databases">
        <title>The Genome Sequence of Anopheles dirus WRAIR2.</title>
        <authorList>
            <consortium name="The Broad Institute Genomics Platform"/>
            <person name="Neafsey D.E."/>
            <person name="Walton C."/>
            <person name="Walker B."/>
            <person name="Young S.K."/>
            <person name="Zeng Q."/>
            <person name="Gargeya S."/>
            <person name="Fitzgerald M."/>
            <person name="Haas B."/>
            <person name="Abouelleil A."/>
            <person name="Allen A.W."/>
            <person name="Alvarado L."/>
            <person name="Arachchi H.M."/>
            <person name="Berlin A.M."/>
            <person name="Chapman S.B."/>
            <person name="Gainer-Dewar J."/>
            <person name="Goldberg J."/>
            <person name="Griggs A."/>
            <person name="Gujja S."/>
            <person name="Hansen M."/>
            <person name="Howarth C."/>
            <person name="Imamovic A."/>
            <person name="Ireland A."/>
            <person name="Larimer J."/>
            <person name="McCowan C."/>
            <person name="Murphy C."/>
            <person name="Pearson M."/>
            <person name="Poon T.W."/>
            <person name="Priest M."/>
            <person name="Roberts A."/>
            <person name="Saif S."/>
            <person name="Shea T."/>
            <person name="Sisk P."/>
            <person name="Sykes S."/>
            <person name="Wortman J."/>
            <person name="Nusbaum C."/>
            <person name="Birren B."/>
        </authorList>
    </citation>
    <scope>NUCLEOTIDE SEQUENCE [LARGE SCALE GENOMIC DNA]</scope>
    <source>
        <strain evidence="2">WRAIR2</strain>
    </source>
</reference>
<proteinExistence type="predicted"/>